<gene>
    <name evidence="1" type="ORF">MC70_019965</name>
</gene>
<comment type="caution">
    <text evidence="1">The sequence shown here is derived from an EMBL/GenBank/DDBJ whole genome shotgun (WGS) entry which is preliminary data.</text>
</comment>
<name>A0AAP8PFW8_SERMA</name>
<sequence>MNVAFLTTSPQTLTQDLCVLANLEGHLLTIRALMRLDAGNEKGEGEAHLPNQCGVASVAYHFGFAWQGGRFDRSACEPLINALHQLGTAIDPTVWQSSVDDGCNDAEIEREQVRVNRLNPII</sequence>
<dbReference type="AlphaFoldDB" id="A0AAP8PFW8"/>
<dbReference type="EMBL" id="JTBC02000011">
    <property type="protein sequence ID" value="PNO64859.1"/>
    <property type="molecule type" value="Genomic_DNA"/>
</dbReference>
<evidence type="ECO:0000313" key="1">
    <source>
        <dbReference type="EMBL" id="PNO64859.1"/>
    </source>
</evidence>
<dbReference type="Proteomes" id="UP000030378">
    <property type="component" value="Unassembled WGS sequence"/>
</dbReference>
<protein>
    <submittedName>
        <fullName evidence="1">Uncharacterized protein</fullName>
    </submittedName>
</protein>
<evidence type="ECO:0000313" key="2">
    <source>
        <dbReference type="Proteomes" id="UP000030378"/>
    </source>
</evidence>
<proteinExistence type="predicted"/>
<accession>A0AAP8PFW8</accession>
<reference evidence="2" key="1">
    <citation type="submission" date="2017-12" db="EMBL/GenBank/DDBJ databases">
        <title>FDA dAtabase for Regulatory Grade micrObial Sequences (FDA-ARGOS): Supporting development and validation of Infectious Disease Dx tests.</title>
        <authorList>
            <person name="Campos J."/>
            <person name="Goldberg B."/>
            <person name="Tallon L."/>
            <person name="Sadzewicz L."/>
            <person name="Sengamalay N."/>
            <person name="Ott S."/>
            <person name="Godinez A."/>
            <person name="Nagaraj S."/>
            <person name="Vavikolanu K."/>
            <person name="Vyas G."/>
            <person name="Nadendla S."/>
            <person name="Aluvathingal J."/>
            <person name="Geyer C."/>
            <person name="Nandy P."/>
            <person name="Hobson J."/>
            <person name="Sichtig H."/>
        </authorList>
    </citation>
    <scope>NUCLEOTIDE SEQUENCE [LARGE SCALE GENOMIC DNA]</scope>
    <source>
        <strain evidence="2">FDAARGOS_79</strain>
    </source>
</reference>
<organism evidence="1 2">
    <name type="scientific">Serratia marcescens</name>
    <dbReference type="NCBI Taxonomy" id="615"/>
    <lineage>
        <taxon>Bacteria</taxon>
        <taxon>Pseudomonadati</taxon>
        <taxon>Pseudomonadota</taxon>
        <taxon>Gammaproteobacteria</taxon>
        <taxon>Enterobacterales</taxon>
        <taxon>Yersiniaceae</taxon>
        <taxon>Serratia</taxon>
    </lineage>
</organism>